<dbReference type="AlphaFoldDB" id="A0A6P1MQ41"/>
<proteinExistence type="predicted"/>
<sequence>MTRMKFEKKYRFMCLFIAAIICIVLTGAGRGHVISNERIDKTLDKTMLLSIEDKKEIDLDALISQKWILRINYDLKKQSKENLGVLQGYTGKNSLLGTKLPEAVAFITQDGETQEWFPSLYFDAYDWFDEEKGIGIVSLVLTKESLLAFGQLQDTTLFNEMPDYAKSNLKDCDSRSIQKTQVYTKYDLQMPIHGVKSIIKLSVPIEMTRNINVIMPEIIQ</sequence>
<gene>
    <name evidence="1" type="ORF">Ami3637_12555</name>
</gene>
<evidence type="ECO:0000313" key="1">
    <source>
        <dbReference type="EMBL" id="QHI73115.1"/>
    </source>
</evidence>
<protein>
    <submittedName>
        <fullName evidence="1">Uncharacterized protein</fullName>
    </submittedName>
</protein>
<keyword evidence="2" id="KW-1185">Reference proteome</keyword>
<dbReference type="RefSeq" id="WP_162362881.1">
    <property type="nucleotide sequence ID" value="NZ_CP047591.1"/>
</dbReference>
<organism evidence="1 2">
    <name type="scientific">Aminipila terrae</name>
    <dbReference type="NCBI Taxonomy" id="2697030"/>
    <lineage>
        <taxon>Bacteria</taxon>
        <taxon>Bacillati</taxon>
        <taxon>Bacillota</taxon>
        <taxon>Clostridia</taxon>
        <taxon>Peptostreptococcales</taxon>
        <taxon>Anaerovoracaceae</taxon>
        <taxon>Aminipila</taxon>
    </lineage>
</organism>
<name>A0A6P1MQ41_9FIRM</name>
<evidence type="ECO:0000313" key="2">
    <source>
        <dbReference type="Proteomes" id="UP000463883"/>
    </source>
</evidence>
<accession>A0A6P1MQ41</accession>
<reference evidence="1 2" key="1">
    <citation type="submission" date="2020-01" db="EMBL/GenBank/DDBJ databases">
        <title>Genomic analysis of Aminipila sp. CBA3637.</title>
        <authorList>
            <person name="Kim Y.B."/>
            <person name="Roh S.W."/>
        </authorList>
    </citation>
    <scope>NUCLEOTIDE SEQUENCE [LARGE SCALE GENOMIC DNA]</scope>
    <source>
        <strain evidence="1 2">CBA3637</strain>
    </source>
</reference>
<dbReference type="EMBL" id="CP047591">
    <property type="protein sequence ID" value="QHI73115.1"/>
    <property type="molecule type" value="Genomic_DNA"/>
</dbReference>
<dbReference type="KEGG" id="amic:Ami3637_12555"/>
<dbReference type="Proteomes" id="UP000463883">
    <property type="component" value="Chromosome"/>
</dbReference>